<evidence type="ECO:0000313" key="3">
    <source>
        <dbReference type="Proteomes" id="UP000265520"/>
    </source>
</evidence>
<dbReference type="AlphaFoldDB" id="A0A392UZ05"/>
<organism evidence="2 3">
    <name type="scientific">Trifolium medium</name>
    <dbReference type="NCBI Taxonomy" id="97028"/>
    <lineage>
        <taxon>Eukaryota</taxon>
        <taxon>Viridiplantae</taxon>
        <taxon>Streptophyta</taxon>
        <taxon>Embryophyta</taxon>
        <taxon>Tracheophyta</taxon>
        <taxon>Spermatophyta</taxon>
        <taxon>Magnoliopsida</taxon>
        <taxon>eudicotyledons</taxon>
        <taxon>Gunneridae</taxon>
        <taxon>Pentapetalae</taxon>
        <taxon>rosids</taxon>
        <taxon>fabids</taxon>
        <taxon>Fabales</taxon>
        <taxon>Fabaceae</taxon>
        <taxon>Papilionoideae</taxon>
        <taxon>50 kb inversion clade</taxon>
        <taxon>NPAAA clade</taxon>
        <taxon>Hologalegina</taxon>
        <taxon>IRL clade</taxon>
        <taxon>Trifolieae</taxon>
        <taxon>Trifolium</taxon>
    </lineage>
</organism>
<dbReference type="Proteomes" id="UP000265520">
    <property type="component" value="Unassembled WGS sequence"/>
</dbReference>
<protein>
    <submittedName>
        <fullName evidence="2">Uncharacterized protein</fullName>
    </submittedName>
</protein>
<accession>A0A392UZ05</accession>
<dbReference type="EMBL" id="LXQA010987927">
    <property type="protein sequence ID" value="MCI80101.1"/>
    <property type="molecule type" value="Genomic_DNA"/>
</dbReference>
<keyword evidence="3" id="KW-1185">Reference proteome</keyword>
<evidence type="ECO:0000313" key="2">
    <source>
        <dbReference type="EMBL" id="MCI80101.1"/>
    </source>
</evidence>
<comment type="caution">
    <text evidence="2">The sequence shown here is derived from an EMBL/GenBank/DDBJ whole genome shotgun (WGS) entry which is preliminary data.</text>
</comment>
<evidence type="ECO:0000256" key="1">
    <source>
        <dbReference type="SAM" id="MobiDB-lite"/>
    </source>
</evidence>
<name>A0A392UZ05_9FABA</name>
<sequence length="61" mass="6793">SMYQLHLQGPVMTPQDFQAHSNWPRDRPHFGEGMGVDGVDDDEADEAATNVFVDEEDDASD</sequence>
<reference evidence="2 3" key="1">
    <citation type="journal article" date="2018" name="Front. Plant Sci.">
        <title>Red Clover (Trifolium pratense) and Zigzag Clover (T. medium) - A Picture of Genomic Similarities and Differences.</title>
        <authorList>
            <person name="Dluhosova J."/>
            <person name="Istvanek J."/>
            <person name="Nedelnik J."/>
            <person name="Repkova J."/>
        </authorList>
    </citation>
    <scope>NUCLEOTIDE SEQUENCE [LARGE SCALE GENOMIC DNA]</scope>
    <source>
        <strain evidence="3">cv. 10/8</strain>
        <tissue evidence="2">Leaf</tissue>
    </source>
</reference>
<feature type="non-terminal residue" evidence="2">
    <location>
        <position position="1"/>
    </location>
</feature>
<feature type="region of interest" description="Disordered" evidence="1">
    <location>
        <begin position="1"/>
        <end position="61"/>
    </location>
</feature>
<proteinExistence type="predicted"/>